<dbReference type="HAMAP" id="MF_00801">
    <property type="entry name" value="Endonuclease_5"/>
    <property type="match status" value="1"/>
</dbReference>
<dbReference type="SMR" id="A0A117L2Q6"/>
<evidence type="ECO:0000256" key="4">
    <source>
        <dbReference type="ARBA" id="ARBA00022723"/>
    </source>
</evidence>
<keyword evidence="5 10" id="KW-0255">Endonuclease</keyword>
<evidence type="ECO:0000313" key="12">
    <source>
        <dbReference type="Proteomes" id="UP000058636"/>
    </source>
</evidence>
<dbReference type="FunFam" id="3.30.2170.10:FF:000008">
    <property type="entry name" value="Endonuclease V"/>
    <property type="match status" value="1"/>
</dbReference>
<dbReference type="Proteomes" id="UP000058636">
    <property type="component" value="Unassembled WGS sequence"/>
</dbReference>
<feature type="site" description="Interaction with target DNA" evidence="10">
    <location>
        <position position="80"/>
    </location>
</feature>
<feature type="binding site" evidence="10">
    <location>
        <position position="110"/>
    </location>
    <ligand>
        <name>Mg(2+)</name>
        <dbReference type="ChEBI" id="CHEBI:18420"/>
    </ligand>
</feature>
<evidence type="ECO:0000256" key="5">
    <source>
        <dbReference type="ARBA" id="ARBA00022759"/>
    </source>
</evidence>
<dbReference type="AlphaFoldDB" id="A0A117L2Q6"/>
<protein>
    <recommendedName>
        <fullName evidence="10">Endonuclease V</fullName>
        <ecNumber evidence="10">3.1.21.7</ecNumber>
    </recommendedName>
    <alternativeName>
        <fullName evidence="10">Deoxyinosine 3'endonuclease</fullName>
    </alternativeName>
    <alternativeName>
        <fullName evidence="10">Deoxyribonuclease V</fullName>
        <shortName evidence="10">DNase V</shortName>
    </alternativeName>
</protein>
<evidence type="ECO:0000256" key="9">
    <source>
        <dbReference type="ARBA" id="ARBA00023204"/>
    </source>
</evidence>
<comment type="subcellular location">
    <subcellularLocation>
        <location evidence="1 10">Cytoplasm</location>
    </subcellularLocation>
</comment>
<dbReference type="InterPro" id="IPR053396">
    <property type="entry name" value="Endonuclease_V-like"/>
</dbReference>
<name>A0A117L2Q6_9THEM</name>
<sequence>MDYRKLHGWDLSPEEAIKVQNELRKKIKLVPYEGEPEYVAGVDLSFPGKKEGLAVIVVLEYPSFRIVEIVSERGEITFPYIPGLLAFREGPLFLKAWEKLRTKPDVVVFDGQGLAHPRKLGIASHMGLFIEIPTIGVAKSRLYGTFKMPEDKRCSWSYLYDGEEIIGCVVRTKEGSAPVFVSPGHLMDVESSKRLVKAFTLPGRRIPEPTRLAHIYTQRLKKGLF</sequence>
<dbReference type="Pfam" id="PF04493">
    <property type="entry name" value="Endonuclease_5"/>
    <property type="match status" value="1"/>
</dbReference>
<comment type="similarity">
    <text evidence="10">Belongs to the endonuclease V family.</text>
</comment>
<comment type="caution">
    <text evidence="11">The sequence shown here is derived from an EMBL/GenBank/DDBJ whole genome shotgun (WGS) entry which is preliminary data.</text>
</comment>
<dbReference type="InterPro" id="IPR007581">
    <property type="entry name" value="Endonuclease-V"/>
</dbReference>
<accession>A0A117L2Q6</accession>
<organism evidence="11 12">
    <name type="scientific">Thermotoga petrophila</name>
    <dbReference type="NCBI Taxonomy" id="93929"/>
    <lineage>
        <taxon>Bacteria</taxon>
        <taxon>Thermotogati</taxon>
        <taxon>Thermotogota</taxon>
        <taxon>Thermotogae</taxon>
        <taxon>Thermotogales</taxon>
        <taxon>Thermotogaceae</taxon>
        <taxon>Thermotoga</taxon>
    </lineage>
</organism>
<dbReference type="GO" id="GO:0000287">
    <property type="term" value="F:magnesium ion binding"/>
    <property type="evidence" value="ECO:0007669"/>
    <property type="project" value="UniProtKB-UniRule"/>
</dbReference>
<comment type="catalytic activity">
    <reaction evidence="10">
        <text>Endonucleolytic cleavage at apurinic or apyrimidinic sites to products with a 5'-phosphate.</text>
        <dbReference type="EC" id="3.1.21.7"/>
    </reaction>
</comment>
<feature type="binding site" evidence="10">
    <location>
        <position position="43"/>
    </location>
    <ligand>
        <name>Mg(2+)</name>
        <dbReference type="ChEBI" id="CHEBI:18420"/>
    </ligand>
</feature>
<dbReference type="GO" id="GO:0003727">
    <property type="term" value="F:single-stranded RNA binding"/>
    <property type="evidence" value="ECO:0007669"/>
    <property type="project" value="TreeGrafter"/>
</dbReference>
<dbReference type="CDD" id="cd06559">
    <property type="entry name" value="Endonuclease_V"/>
    <property type="match status" value="1"/>
</dbReference>
<evidence type="ECO:0000256" key="6">
    <source>
        <dbReference type="ARBA" id="ARBA00022763"/>
    </source>
</evidence>
<comment type="cofactor">
    <cofactor evidence="10">
        <name>Mg(2+)</name>
        <dbReference type="ChEBI" id="CHEBI:18420"/>
    </cofactor>
</comment>
<keyword evidence="9 10" id="KW-0234">DNA repair</keyword>
<dbReference type="Gene3D" id="3.30.2170.10">
    <property type="entry name" value="archaeoglobus fulgidus dsm 4304 superfamily"/>
    <property type="match status" value="1"/>
</dbReference>
<evidence type="ECO:0000256" key="3">
    <source>
        <dbReference type="ARBA" id="ARBA00022722"/>
    </source>
</evidence>
<dbReference type="GO" id="GO:0016891">
    <property type="term" value="F:RNA endonuclease activity producing 5'-phosphomonoesters, hydrolytic mechanism"/>
    <property type="evidence" value="ECO:0007669"/>
    <property type="project" value="TreeGrafter"/>
</dbReference>
<dbReference type="PANTHER" id="PTHR28511:SF1">
    <property type="entry name" value="ENDONUCLEASE V"/>
    <property type="match status" value="1"/>
</dbReference>
<keyword evidence="2 10" id="KW-0963">Cytoplasm</keyword>
<keyword evidence="7 10" id="KW-0378">Hydrolase</keyword>
<evidence type="ECO:0000256" key="10">
    <source>
        <dbReference type="HAMAP-Rule" id="MF_00801"/>
    </source>
</evidence>
<keyword evidence="4 10" id="KW-0479">Metal-binding</keyword>
<dbReference type="PANTHER" id="PTHR28511">
    <property type="entry name" value="ENDONUCLEASE V"/>
    <property type="match status" value="1"/>
</dbReference>
<gene>
    <name evidence="10" type="primary">nfi</name>
    <name evidence="11" type="ORF">XD57_0529</name>
</gene>
<dbReference type="NCBIfam" id="NF041102">
    <property type="entry name" value="endonuc_V_Ttgales"/>
    <property type="match status" value="1"/>
</dbReference>
<evidence type="ECO:0000256" key="1">
    <source>
        <dbReference type="ARBA" id="ARBA00004496"/>
    </source>
</evidence>
<dbReference type="EMBL" id="LGFG01000029">
    <property type="protein sequence ID" value="KUK23366.1"/>
    <property type="molecule type" value="Genomic_DNA"/>
</dbReference>
<proteinExistence type="inferred from homology"/>
<evidence type="ECO:0000256" key="8">
    <source>
        <dbReference type="ARBA" id="ARBA00022842"/>
    </source>
</evidence>
<evidence type="ECO:0000313" key="11">
    <source>
        <dbReference type="EMBL" id="KUK23366.1"/>
    </source>
</evidence>
<dbReference type="GO" id="GO:0005737">
    <property type="term" value="C:cytoplasm"/>
    <property type="evidence" value="ECO:0007669"/>
    <property type="project" value="UniProtKB-SubCell"/>
</dbReference>
<keyword evidence="6 10" id="KW-0227">DNA damage</keyword>
<dbReference type="GO" id="GO:0043737">
    <property type="term" value="F:deoxyribonuclease V activity"/>
    <property type="evidence" value="ECO:0007669"/>
    <property type="project" value="UniProtKB-UniRule"/>
</dbReference>
<keyword evidence="3 10" id="KW-0540">Nuclease</keyword>
<evidence type="ECO:0000256" key="2">
    <source>
        <dbReference type="ARBA" id="ARBA00022490"/>
    </source>
</evidence>
<dbReference type="EC" id="3.1.21.7" evidence="10"/>
<reference evidence="11 12" key="1">
    <citation type="journal article" date="2015" name="MBio">
        <title>Genome-Resolved Metagenomic Analysis Reveals Roles for Candidate Phyla and Other Microbial Community Members in Biogeochemical Transformations in Oil Reservoirs.</title>
        <authorList>
            <person name="Hu P."/>
            <person name="Tom L."/>
            <person name="Singh A."/>
            <person name="Thomas B.C."/>
            <person name="Baker B.J."/>
            <person name="Piceno Y.M."/>
            <person name="Andersen G.L."/>
            <person name="Banfield J.F."/>
        </authorList>
    </citation>
    <scope>NUCLEOTIDE SEQUENCE [LARGE SCALE GENOMIC DNA]</scope>
    <source>
        <strain evidence="11">46_26</strain>
    </source>
</reference>
<evidence type="ECO:0000256" key="7">
    <source>
        <dbReference type="ARBA" id="ARBA00022801"/>
    </source>
</evidence>
<dbReference type="PATRIC" id="fig|93930.3.peg.1374"/>
<keyword evidence="8 10" id="KW-0460">Magnesium</keyword>
<comment type="function">
    <text evidence="10">DNA repair enzyme involved in the repair of deaminated bases. Selectively cleaves double-stranded DNA at the second phosphodiester bond 3' to a deoxyinosine leaving behind the intact lesion on the nicked DNA.</text>
</comment>
<dbReference type="GO" id="GO:0006281">
    <property type="term" value="P:DNA repair"/>
    <property type="evidence" value="ECO:0007669"/>
    <property type="project" value="UniProtKB-UniRule"/>
</dbReference>